<feature type="region of interest" description="Disordered" evidence="1">
    <location>
        <begin position="161"/>
        <end position="186"/>
    </location>
</feature>
<keyword evidence="3" id="KW-1185">Reference proteome</keyword>
<proteinExistence type="predicted"/>
<feature type="compositionally biased region" description="Low complexity" evidence="1">
    <location>
        <begin position="203"/>
        <end position="219"/>
    </location>
</feature>
<feature type="region of interest" description="Disordered" evidence="1">
    <location>
        <begin position="198"/>
        <end position="264"/>
    </location>
</feature>
<organism evidence="2 3">
    <name type="scientific">Cytospora mali</name>
    <name type="common">Apple Valsa canker fungus</name>
    <name type="synonym">Valsa mali</name>
    <dbReference type="NCBI Taxonomy" id="578113"/>
    <lineage>
        <taxon>Eukaryota</taxon>
        <taxon>Fungi</taxon>
        <taxon>Dikarya</taxon>
        <taxon>Ascomycota</taxon>
        <taxon>Pezizomycotina</taxon>
        <taxon>Sordariomycetes</taxon>
        <taxon>Sordariomycetidae</taxon>
        <taxon>Diaporthales</taxon>
        <taxon>Cytosporaceae</taxon>
        <taxon>Cytospora</taxon>
    </lineage>
</organism>
<dbReference type="OrthoDB" id="5232052at2759"/>
<evidence type="ECO:0000256" key="1">
    <source>
        <dbReference type="SAM" id="MobiDB-lite"/>
    </source>
</evidence>
<name>A0A194VC83_CYTMA</name>
<feature type="region of interest" description="Disordered" evidence="1">
    <location>
        <begin position="41"/>
        <end position="108"/>
    </location>
</feature>
<reference evidence="3" key="1">
    <citation type="submission" date="2014-12" db="EMBL/GenBank/DDBJ databases">
        <title>Genome Sequence of Valsa Canker Pathogens Uncovers a Specific Adaption of Colonization on Woody Bark.</title>
        <authorList>
            <person name="Yin Z."/>
            <person name="Liu H."/>
            <person name="Gao X."/>
            <person name="Li Z."/>
            <person name="Song N."/>
            <person name="Ke X."/>
            <person name="Dai Q."/>
            <person name="Wu Y."/>
            <person name="Sun Y."/>
            <person name="Xu J.-R."/>
            <person name="Kang Z.K."/>
            <person name="Wang L."/>
            <person name="Huang L."/>
        </authorList>
    </citation>
    <scope>NUCLEOTIDE SEQUENCE [LARGE SCALE GENOMIC DNA]</scope>
    <source>
        <strain evidence="3">SXYL134</strain>
    </source>
</reference>
<evidence type="ECO:0008006" key="4">
    <source>
        <dbReference type="Google" id="ProtNLM"/>
    </source>
</evidence>
<accession>A0A194VC83</accession>
<feature type="compositionally biased region" description="Low complexity" evidence="1">
    <location>
        <begin position="252"/>
        <end position="264"/>
    </location>
</feature>
<dbReference type="STRING" id="694573.A0A194VC83"/>
<feature type="compositionally biased region" description="Basic residues" evidence="1">
    <location>
        <begin position="381"/>
        <end position="401"/>
    </location>
</feature>
<dbReference type="InterPro" id="IPR036047">
    <property type="entry name" value="F-box-like_dom_sf"/>
</dbReference>
<dbReference type="SUPFAM" id="SSF81383">
    <property type="entry name" value="F-box domain"/>
    <property type="match status" value="1"/>
</dbReference>
<feature type="region of interest" description="Disordered" evidence="1">
    <location>
        <begin position="343"/>
        <end position="407"/>
    </location>
</feature>
<dbReference type="AlphaFoldDB" id="A0A194VC83"/>
<protein>
    <recommendedName>
        <fullName evidence="4">F-box domain-containing protein</fullName>
    </recommendedName>
</protein>
<feature type="compositionally biased region" description="Acidic residues" evidence="1">
    <location>
        <begin position="358"/>
        <end position="371"/>
    </location>
</feature>
<dbReference type="Proteomes" id="UP000078576">
    <property type="component" value="Unassembled WGS sequence"/>
</dbReference>
<dbReference type="EMBL" id="KN714778">
    <property type="protein sequence ID" value="KUI61504.1"/>
    <property type="molecule type" value="Genomic_DNA"/>
</dbReference>
<evidence type="ECO:0000313" key="3">
    <source>
        <dbReference type="Proteomes" id="UP000078576"/>
    </source>
</evidence>
<evidence type="ECO:0000313" key="2">
    <source>
        <dbReference type="EMBL" id="KUI61504.1"/>
    </source>
</evidence>
<gene>
    <name evidence="2" type="ORF">VP1G_08654</name>
</gene>
<sequence>MDMSLRDQQQAKFPLHSASYATPAPAFAGRYLPPIQELKLPITDPAYPSSQRQKQSSNHSRHDNNTLDSVSGDQTLHSGHVVHEARWPGSGGSRSYHPSEYTGDGMYRQEREPKRFRIEVQDWEKRVWARSERMHAMDHGVQQPDFPYNWGTSTHLPCEFPLPSHPRQLGSPQASREQPLAYPSPPYLLDEISRARNGHPGLSLRRPSSVFSGSSLSESPRTRRTTIALTGGASPPDSPSAISTFSDLETRPGSTTPDGPDDTPTFEQIHNISQVILTPRKTTNPCILERFPTEILMRVMMYVDWKDQIVLRRCNTSLYRMVNLEAIPWEIKTATLLHEENYDPKNFPKKVSKTKDAEDAECEDSDDDVPSDYDASPTKGAKSKASRRKSKAKTQTKRHQTKEKPHPDTLGKWACHCCFKMLPAEYFEGKCLEENISRSAKDQKRRGQNTKQDKKADMRVEYVRVIAVNPARTPEWLTKDKLDMKPAGDVETYVRQRMERGVNCDDLRQYYKDINTATHCIAPVRGVTPVFTASSTATPSGCEIYRPFFKIPGVSASRGVDNDTYTYEICIPAESTREENPMVLPRSQPVGRISQPQKRAYDHLHDTLGPAPEIGDIIALRRFCILCGAKKGAYRRDCNRKIISKTNEGWWVCDCRQVRQAGRGNKCPDCGRKVIY</sequence>
<feature type="compositionally biased region" description="Polar residues" evidence="1">
    <location>
        <begin position="66"/>
        <end position="77"/>
    </location>
</feature>
<feature type="compositionally biased region" description="Polar residues" evidence="1">
    <location>
        <begin position="48"/>
        <end position="58"/>
    </location>
</feature>